<dbReference type="PANTHER" id="PTHR45138">
    <property type="entry name" value="REGULATORY COMPONENTS OF SENSORY TRANSDUCTION SYSTEM"/>
    <property type="match status" value="1"/>
</dbReference>
<dbReference type="PANTHER" id="PTHR45138:SF9">
    <property type="entry name" value="DIGUANYLATE CYCLASE DGCM-RELATED"/>
    <property type="match status" value="1"/>
</dbReference>
<dbReference type="SMART" id="SM00091">
    <property type="entry name" value="PAS"/>
    <property type="match status" value="1"/>
</dbReference>
<evidence type="ECO:0000256" key="3">
    <source>
        <dbReference type="ARBA" id="ARBA00034247"/>
    </source>
</evidence>
<evidence type="ECO:0000259" key="4">
    <source>
        <dbReference type="PROSITE" id="PS50112"/>
    </source>
</evidence>
<dbReference type="PROSITE" id="PS50887">
    <property type="entry name" value="GGDEF"/>
    <property type="match status" value="1"/>
</dbReference>
<gene>
    <name evidence="6" type="ORF">CEX98_05920</name>
</gene>
<dbReference type="RefSeq" id="WP_099641193.1">
    <property type="nucleotide sequence ID" value="NZ_NKHF01000025.1"/>
</dbReference>
<evidence type="ECO:0000313" key="7">
    <source>
        <dbReference type="Proteomes" id="UP000228621"/>
    </source>
</evidence>
<dbReference type="NCBIfam" id="TIGR00229">
    <property type="entry name" value="sensory_box"/>
    <property type="match status" value="1"/>
</dbReference>
<dbReference type="InterPro" id="IPR000160">
    <property type="entry name" value="GGDEF_dom"/>
</dbReference>
<dbReference type="EMBL" id="NKHF01000025">
    <property type="protein sequence ID" value="PCK32755.1"/>
    <property type="molecule type" value="Genomic_DNA"/>
</dbReference>
<dbReference type="Gene3D" id="3.30.450.20">
    <property type="entry name" value="PAS domain"/>
    <property type="match status" value="1"/>
</dbReference>
<comment type="catalytic activity">
    <reaction evidence="3">
        <text>2 GTP = 3',3'-c-di-GMP + 2 diphosphate</text>
        <dbReference type="Rhea" id="RHEA:24898"/>
        <dbReference type="ChEBI" id="CHEBI:33019"/>
        <dbReference type="ChEBI" id="CHEBI:37565"/>
        <dbReference type="ChEBI" id="CHEBI:58805"/>
        <dbReference type="EC" id="2.7.7.65"/>
    </reaction>
</comment>
<dbReference type="InterPro" id="IPR013767">
    <property type="entry name" value="PAS_fold"/>
</dbReference>
<dbReference type="GO" id="GO:0052621">
    <property type="term" value="F:diguanylate cyclase activity"/>
    <property type="evidence" value="ECO:0007669"/>
    <property type="project" value="UniProtKB-EC"/>
</dbReference>
<evidence type="ECO:0000256" key="1">
    <source>
        <dbReference type="ARBA" id="ARBA00001946"/>
    </source>
</evidence>
<dbReference type="PROSITE" id="PS50112">
    <property type="entry name" value="PAS"/>
    <property type="match status" value="1"/>
</dbReference>
<dbReference type="Pfam" id="PF00989">
    <property type="entry name" value="PAS"/>
    <property type="match status" value="1"/>
</dbReference>
<name>A0A2A5JTL1_PSEO7</name>
<feature type="domain" description="PAS" evidence="4">
    <location>
        <begin position="7"/>
        <end position="61"/>
    </location>
</feature>
<dbReference type="FunFam" id="3.30.70.270:FF:000001">
    <property type="entry name" value="Diguanylate cyclase domain protein"/>
    <property type="match status" value="1"/>
</dbReference>
<feature type="domain" description="GGDEF" evidence="5">
    <location>
        <begin position="173"/>
        <end position="307"/>
    </location>
</feature>
<dbReference type="AlphaFoldDB" id="A0A2A5JTL1"/>
<dbReference type="Gene3D" id="3.30.70.270">
    <property type="match status" value="1"/>
</dbReference>
<dbReference type="InterPro" id="IPR029787">
    <property type="entry name" value="Nucleotide_cyclase"/>
</dbReference>
<reference evidence="7" key="1">
    <citation type="journal article" date="2019" name="Genome Announc.">
        <title>Draft Genome Sequence of Pseudoalteromonas piscicida Strain 36Y ROTHPW, an Hypersaline Seawater Isolate from the South Coast of Sonora, Mexico.</title>
        <authorList>
            <person name="Sanchez-Diaz R."/>
            <person name="Molina-Garza Z.J."/>
            <person name="Cruz-Suarez L.E."/>
            <person name="Selvin J."/>
            <person name="Kiran G.S."/>
            <person name="Ibarra-Gamez J.C."/>
            <person name="Gomez-Gil B."/>
            <person name="Galaviz-Silva L."/>
        </authorList>
    </citation>
    <scope>NUCLEOTIDE SEQUENCE [LARGE SCALE GENOMIC DNA]</scope>
    <source>
        <strain evidence="7">36Y_RITHPW</strain>
    </source>
</reference>
<comment type="caution">
    <text evidence="6">The sequence shown here is derived from an EMBL/GenBank/DDBJ whole genome shotgun (WGS) entry which is preliminary data.</text>
</comment>
<dbReference type="SUPFAM" id="SSF55785">
    <property type="entry name" value="PYP-like sensor domain (PAS domain)"/>
    <property type="match status" value="1"/>
</dbReference>
<dbReference type="Proteomes" id="UP000228621">
    <property type="component" value="Unassembled WGS sequence"/>
</dbReference>
<dbReference type="InterPro" id="IPR035965">
    <property type="entry name" value="PAS-like_dom_sf"/>
</dbReference>
<accession>A0A2A5JTL1</accession>
<comment type="cofactor">
    <cofactor evidence="1">
        <name>Mg(2+)</name>
        <dbReference type="ChEBI" id="CHEBI:18420"/>
    </cofactor>
</comment>
<dbReference type="GO" id="GO:0006355">
    <property type="term" value="P:regulation of DNA-templated transcription"/>
    <property type="evidence" value="ECO:0007669"/>
    <property type="project" value="InterPro"/>
</dbReference>
<dbReference type="CDD" id="cd01949">
    <property type="entry name" value="GGDEF"/>
    <property type="match status" value="1"/>
</dbReference>
<dbReference type="SMART" id="SM00267">
    <property type="entry name" value="GGDEF"/>
    <property type="match status" value="1"/>
</dbReference>
<evidence type="ECO:0000256" key="2">
    <source>
        <dbReference type="ARBA" id="ARBA00012528"/>
    </source>
</evidence>
<dbReference type="InterPro" id="IPR043128">
    <property type="entry name" value="Rev_trsase/Diguanyl_cyclase"/>
</dbReference>
<dbReference type="CDD" id="cd00130">
    <property type="entry name" value="PAS"/>
    <property type="match status" value="1"/>
</dbReference>
<dbReference type="InterPro" id="IPR000014">
    <property type="entry name" value="PAS"/>
</dbReference>
<protein>
    <recommendedName>
        <fullName evidence="2">diguanylate cyclase</fullName>
        <ecNumber evidence="2">2.7.7.65</ecNumber>
    </recommendedName>
</protein>
<evidence type="ECO:0000259" key="5">
    <source>
        <dbReference type="PROSITE" id="PS50887"/>
    </source>
</evidence>
<dbReference type="NCBIfam" id="TIGR00254">
    <property type="entry name" value="GGDEF"/>
    <property type="match status" value="1"/>
</dbReference>
<dbReference type="EC" id="2.7.7.65" evidence="2"/>
<proteinExistence type="predicted"/>
<sequence>MSSANSLEFLLSEVLNASDDAVAILDERSVFSFCNKTMAKIIGQAAEHIMGRTLSNIFDPQIEDTFDDRIDGDELTEWFLGLSHGFEADYPEFEVDTLNGEFFRLRSFAIQGNARVVYGDNITASKTMKSELEHLHKELDFISKTDPLTGVASRRQLSEKIDNQIKLYERYKTPFSVIITDLDYFRVINEKFGHEAGDMLLVQFSSLLSDMLRDTDLIARLGGEEFALVLPNTCLESASLVAERARNMIAQTSFQIAVGEEVNITSSFGVAEFGAGESGVESIIRRADAMLLEAKSSGRNCVIPFSQ</sequence>
<dbReference type="OrthoDB" id="73375at2"/>
<dbReference type="InterPro" id="IPR050469">
    <property type="entry name" value="Diguanylate_Cyclase"/>
</dbReference>
<organism evidence="6 7">
    <name type="scientific">Pseudoalteromonas piscicida</name>
    <dbReference type="NCBI Taxonomy" id="43662"/>
    <lineage>
        <taxon>Bacteria</taxon>
        <taxon>Pseudomonadati</taxon>
        <taxon>Pseudomonadota</taxon>
        <taxon>Gammaproteobacteria</taxon>
        <taxon>Alteromonadales</taxon>
        <taxon>Pseudoalteromonadaceae</taxon>
        <taxon>Pseudoalteromonas</taxon>
    </lineage>
</organism>
<dbReference type="Pfam" id="PF00990">
    <property type="entry name" value="GGDEF"/>
    <property type="match status" value="1"/>
</dbReference>
<evidence type="ECO:0000313" key="6">
    <source>
        <dbReference type="EMBL" id="PCK32755.1"/>
    </source>
</evidence>
<keyword evidence="7" id="KW-1185">Reference proteome</keyword>
<dbReference type="SUPFAM" id="SSF55073">
    <property type="entry name" value="Nucleotide cyclase"/>
    <property type="match status" value="1"/>
</dbReference>